<keyword evidence="2" id="KW-1185">Reference proteome</keyword>
<evidence type="ECO:0000313" key="2">
    <source>
        <dbReference type="Proteomes" id="UP000816034"/>
    </source>
</evidence>
<gene>
    <name evidence="1" type="ORF">C9374_007331</name>
</gene>
<dbReference type="Proteomes" id="UP000816034">
    <property type="component" value="Unassembled WGS sequence"/>
</dbReference>
<dbReference type="InterPro" id="IPR050952">
    <property type="entry name" value="TRIM-NHL_E3_ligases"/>
</dbReference>
<proteinExistence type="predicted"/>
<evidence type="ECO:0000313" key="1">
    <source>
        <dbReference type="EMBL" id="KAG2379192.1"/>
    </source>
</evidence>
<sequence length="320" mass="35935">MSQQHAVVIDLDFTPNLITPFHSLLVNKLRAPLRVGFSNKFEHCGYIPAANRHRPGCPDVKISYHSNCIIVLEYYSNRIQFYDLNSKRLLTFIKAKQPRCLCVEENYDKQKNDAIIYNRDCHTKYDIKELIKQGLNSSDDCNPLWVQDLSTSSMNGIAVSRTSHGPCCEKFIYCCASSSGCVIILNANNGQQVGQISTIPIPYGIDVTEKGDLIISSLGGQIQLFTEPLFQPHSFRNSKIILSEGILHSPRGICYDPVAKHIIICDTLNYLVVVMDLEGKILKSFADRTTLSYPYGVCVNSLNGKVYVSNWSLEGVQIFK</sequence>
<comment type="caution">
    <text evidence="1">The sequence shown here is derived from an EMBL/GenBank/DDBJ whole genome shotgun (WGS) entry which is preliminary data.</text>
</comment>
<dbReference type="PANTHER" id="PTHR24104">
    <property type="entry name" value="E3 UBIQUITIN-PROTEIN LIGASE NHLRC1-RELATED"/>
    <property type="match status" value="1"/>
</dbReference>
<dbReference type="Gene3D" id="2.120.10.30">
    <property type="entry name" value="TolB, C-terminal domain"/>
    <property type="match status" value="1"/>
</dbReference>
<dbReference type="AlphaFoldDB" id="A0AA88GGU4"/>
<organism evidence="1 2">
    <name type="scientific">Naegleria lovaniensis</name>
    <name type="common">Amoeba</name>
    <dbReference type="NCBI Taxonomy" id="51637"/>
    <lineage>
        <taxon>Eukaryota</taxon>
        <taxon>Discoba</taxon>
        <taxon>Heterolobosea</taxon>
        <taxon>Tetramitia</taxon>
        <taxon>Eutetramitia</taxon>
        <taxon>Vahlkampfiidae</taxon>
        <taxon>Naegleria</taxon>
    </lineage>
</organism>
<dbReference type="GO" id="GO:0000209">
    <property type="term" value="P:protein polyubiquitination"/>
    <property type="evidence" value="ECO:0007669"/>
    <property type="project" value="TreeGrafter"/>
</dbReference>
<reference evidence="1 2" key="1">
    <citation type="journal article" date="2018" name="BMC Genomics">
        <title>The genome of Naegleria lovaniensis, the basis for a comparative approach to unravel pathogenicity factors of the human pathogenic amoeba N. fowleri.</title>
        <authorList>
            <person name="Liechti N."/>
            <person name="Schurch N."/>
            <person name="Bruggmann R."/>
            <person name="Wittwer M."/>
        </authorList>
    </citation>
    <scope>NUCLEOTIDE SEQUENCE [LARGE SCALE GENOMIC DNA]</scope>
    <source>
        <strain evidence="1 2">ATCC 30569</strain>
    </source>
</reference>
<dbReference type="InterPro" id="IPR011042">
    <property type="entry name" value="6-blade_b-propeller_TolB-like"/>
</dbReference>
<accession>A0AA88GGU4</accession>
<protein>
    <submittedName>
        <fullName evidence="1">Uncharacterized protein</fullName>
    </submittedName>
</protein>
<dbReference type="EMBL" id="PYSW02000029">
    <property type="protein sequence ID" value="KAG2379192.1"/>
    <property type="molecule type" value="Genomic_DNA"/>
</dbReference>
<dbReference type="GeneID" id="68099785"/>
<dbReference type="SUPFAM" id="SSF75011">
    <property type="entry name" value="3-carboxy-cis,cis-mucoante lactonizing enzyme"/>
    <property type="match status" value="1"/>
</dbReference>
<dbReference type="RefSeq" id="XP_044546454.1">
    <property type="nucleotide sequence ID" value="XM_044697285.1"/>
</dbReference>
<name>A0AA88GGU4_NAELO</name>
<dbReference type="GO" id="GO:0043161">
    <property type="term" value="P:proteasome-mediated ubiquitin-dependent protein catabolic process"/>
    <property type="evidence" value="ECO:0007669"/>
    <property type="project" value="TreeGrafter"/>
</dbReference>
<dbReference type="GO" id="GO:0008270">
    <property type="term" value="F:zinc ion binding"/>
    <property type="evidence" value="ECO:0007669"/>
    <property type="project" value="UniProtKB-KW"/>
</dbReference>
<dbReference type="PANTHER" id="PTHR24104:SF25">
    <property type="entry name" value="PROTEIN LIN-41"/>
    <property type="match status" value="1"/>
</dbReference>
<dbReference type="GO" id="GO:0061630">
    <property type="term" value="F:ubiquitin protein ligase activity"/>
    <property type="evidence" value="ECO:0007669"/>
    <property type="project" value="TreeGrafter"/>
</dbReference>